<feature type="transmembrane region" description="Helical" evidence="6">
    <location>
        <begin position="143"/>
        <end position="162"/>
    </location>
</feature>
<organism evidence="8 9">
    <name type="scientific">Choiromyces venosus 120613-1</name>
    <dbReference type="NCBI Taxonomy" id="1336337"/>
    <lineage>
        <taxon>Eukaryota</taxon>
        <taxon>Fungi</taxon>
        <taxon>Dikarya</taxon>
        <taxon>Ascomycota</taxon>
        <taxon>Pezizomycotina</taxon>
        <taxon>Pezizomycetes</taxon>
        <taxon>Pezizales</taxon>
        <taxon>Tuberaceae</taxon>
        <taxon>Choiromyces</taxon>
    </lineage>
</organism>
<keyword evidence="5 6" id="KW-0472">Membrane</keyword>
<evidence type="ECO:0000259" key="7">
    <source>
        <dbReference type="Pfam" id="PF01061"/>
    </source>
</evidence>
<evidence type="ECO:0000256" key="5">
    <source>
        <dbReference type="ARBA" id="ARBA00023136"/>
    </source>
</evidence>
<gene>
    <name evidence="8" type="ORF">L873DRAFT_1576953</name>
</gene>
<comment type="subcellular location">
    <subcellularLocation>
        <location evidence="1">Membrane</location>
        <topology evidence="1">Multi-pass membrane protein</topology>
    </subcellularLocation>
</comment>
<dbReference type="OrthoDB" id="245989at2759"/>
<name>A0A3N4JQW9_9PEZI</name>
<dbReference type="Proteomes" id="UP000276215">
    <property type="component" value="Unassembled WGS sequence"/>
</dbReference>
<evidence type="ECO:0000256" key="3">
    <source>
        <dbReference type="ARBA" id="ARBA00022692"/>
    </source>
</evidence>
<dbReference type="PANTHER" id="PTHR19241">
    <property type="entry name" value="ATP-BINDING CASSETTE TRANSPORTER"/>
    <property type="match status" value="1"/>
</dbReference>
<dbReference type="EMBL" id="ML120379">
    <property type="protein sequence ID" value="RPB00587.1"/>
    <property type="molecule type" value="Genomic_DNA"/>
</dbReference>
<keyword evidence="3 6" id="KW-0812">Transmembrane</keyword>
<feature type="non-terminal residue" evidence="8">
    <location>
        <position position="1"/>
    </location>
</feature>
<dbReference type="GO" id="GO:0016020">
    <property type="term" value="C:membrane"/>
    <property type="evidence" value="ECO:0007669"/>
    <property type="project" value="UniProtKB-SubCell"/>
</dbReference>
<dbReference type="InterPro" id="IPR013525">
    <property type="entry name" value="ABC2_TM"/>
</dbReference>
<evidence type="ECO:0000256" key="4">
    <source>
        <dbReference type="ARBA" id="ARBA00022989"/>
    </source>
</evidence>
<dbReference type="Pfam" id="PF01061">
    <property type="entry name" value="ABC2_membrane"/>
    <property type="match status" value="1"/>
</dbReference>
<evidence type="ECO:0000256" key="6">
    <source>
        <dbReference type="SAM" id="Phobius"/>
    </source>
</evidence>
<dbReference type="STRING" id="1336337.A0A3N4JQW9"/>
<evidence type="ECO:0000313" key="8">
    <source>
        <dbReference type="EMBL" id="RPB00587.1"/>
    </source>
</evidence>
<feature type="transmembrane region" description="Helical" evidence="6">
    <location>
        <begin position="80"/>
        <end position="99"/>
    </location>
</feature>
<dbReference type="AlphaFoldDB" id="A0A3N4JQW9"/>
<keyword evidence="9" id="KW-1185">Reference proteome</keyword>
<protein>
    <submittedName>
        <fullName evidence="8">ABC-2 type transporter</fullName>
    </submittedName>
</protein>
<feature type="domain" description="ABC-2 type transporter transmembrane" evidence="7">
    <location>
        <begin position="4"/>
        <end position="160"/>
    </location>
</feature>
<evidence type="ECO:0000313" key="9">
    <source>
        <dbReference type="Proteomes" id="UP000276215"/>
    </source>
</evidence>
<feature type="non-terminal residue" evidence="8">
    <location>
        <position position="191"/>
    </location>
</feature>
<keyword evidence="2" id="KW-0813">Transport</keyword>
<feature type="transmembrane region" description="Helical" evidence="6">
    <location>
        <begin position="111"/>
        <end position="137"/>
    </location>
</feature>
<sequence length="191" mass="21928">LVFFSIFMTLTISPPVIQPLQSKFLHFRDQFMARERARKVYHWSAFVIGAILIVIPYSTAAGTIYFIACFYTIGFPMGSFTVWYTYFLMLLLGFYYVSFGQAIAAFSPDGLLALLLMPVFFLFVVSFCGVVVPYAAIPKFWHFVYYVTPFKYLVSGCLGVLVHDVPERFTEREFARFQLLPGVYSCAEYMA</sequence>
<evidence type="ECO:0000256" key="1">
    <source>
        <dbReference type="ARBA" id="ARBA00004141"/>
    </source>
</evidence>
<feature type="transmembrane region" description="Helical" evidence="6">
    <location>
        <begin position="40"/>
        <end position="68"/>
    </location>
</feature>
<reference evidence="8 9" key="1">
    <citation type="journal article" date="2018" name="Nat. Ecol. Evol.">
        <title>Pezizomycetes genomes reveal the molecular basis of ectomycorrhizal truffle lifestyle.</title>
        <authorList>
            <person name="Murat C."/>
            <person name="Payen T."/>
            <person name="Noel B."/>
            <person name="Kuo A."/>
            <person name="Morin E."/>
            <person name="Chen J."/>
            <person name="Kohler A."/>
            <person name="Krizsan K."/>
            <person name="Balestrini R."/>
            <person name="Da Silva C."/>
            <person name="Montanini B."/>
            <person name="Hainaut M."/>
            <person name="Levati E."/>
            <person name="Barry K.W."/>
            <person name="Belfiori B."/>
            <person name="Cichocki N."/>
            <person name="Clum A."/>
            <person name="Dockter R.B."/>
            <person name="Fauchery L."/>
            <person name="Guy J."/>
            <person name="Iotti M."/>
            <person name="Le Tacon F."/>
            <person name="Lindquist E.A."/>
            <person name="Lipzen A."/>
            <person name="Malagnac F."/>
            <person name="Mello A."/>
            <person name="Molinier V."/>
            <person name="Miyauchi S."/>
            <person name="Poulain J."/>
            <person name="Riccioni C."/>
            <person name="Rubini A."/>
            <person name="Sitrit Y."/>
            <person name="Splivallo R."/>
            <person name="Traeger S."/>
            <person name="Wang M."/>
            <person name="Zifcakova L."/>
            <person name="Wipf D."/>
            <person name="Zambonelli A."/>
            <person name="Paolocci F."/>
            <person name="Nowrousian M."/>
            <person name="Ottonello S."/>
            <person name="Baldrian P."/>
            <person name="Spatafora J.W."/>
            <person name="Henrissat B."/>
            <person name="Nagy L.G."/>
            <person name="Aury J.M."/>
            <person name="Wincker P."/>
            <person name="Grigoriev I.V."/>
            <person name="Bonfante P."/>
            <person name="Martin F.M."/>
        </authorList>
    </citation>
    <scope>NUCLEOTIDE SEQUENCE [LARGE SCALE GENOMIC DNA]</scope>
    <source>
        <strain evidence="8 9">120613-1</strain>
    </source>
</reference>
<dbReference type="GO" id="GO:0140359">
    <property type="term" value="F:ABC-type transporter activity"/>
    <property type="evidence" value="ECO:0007669"/>
    <property type="project" value="InterPro"/>
</dbReference>
<keyword evidence="4 6" id="KW-1133">Transmembrane helix</keyword>
<accession>A0A3N4JQW9</accession>
<evidence type="ECO:0000256" key="2">
    <source>
        <dbReference type="ARBA" id="ARBA00022448"/>
    </source>
</evidence>
<proteinExistence type="predicted"/>